<dbReference type="EMBL" id="LBTW01000001">
    <property type="protein sequence ID" value="KKQ50772.1"/>
    <property type="molecule type" value="Genomic_DNA"/>
</dbReference>
<name>A0A0G0I8C1_9BACT</name>
<comment type="caution">
    <text evidence="7">The sequence shown here is derived from an EMBL/GenBank/DDBJ whole genome shotgun (WGS) entry which is preliminary data.</text>
</comment>
<dbReference type="GO" id="GO:1990904">
    <property type="term" value="C:ribonucleoprotein complex"/>
    <property type="evidence" value="ECO:0007669"/>
    <property type="project" value="UniProtKB-KW"/>
</dbReference>
<comment type="function">
    <text evidence="5 6">This protein binds to 23S rRNA in the presence of protein L20.</text>
</comment>
<dbReference type="HAMAP" id="MF_01363">
    <property type="entry name" value="Ribosomal_bL21"/>
    <property type="match status" value="1"/>
</dbReference>
<dbReference type="AlphaFoldDB" id="A0A0G0I8C1"/>
<sequence>MVKYAVIKIKGKQYRVSEGDKIVVDRAKDELNENTLLLRDDEKLMIGKPYLDKVKVVLSKIKDFRGKKIEVFKYKAKSRYRKHSGFRAELTELSVEKITS</sequence>
<keyword evidence="4 5" id="KW-0687">Ribonucleoprotein</keyword>
<comment type="similarity">
    <text evidence="5 6">Belongs to the bacterial ribosomal protein bL21 family.</text>
</comment>
<dbReference type="SUPFAM" id="SSF141091">
    <property type="entry name" value="L21p-like"/>
    <property type="match status" value="1"/>
</dbReference>
<evidence type="ECO:0000256" key="5">
    <source>
        <dbReference type="HAMAP-Rule" id="MF_01363"/>
    </source>
</evidence>
<dbReference type="InterPro" id="IPR028909">
    <property type="entry name" value="bL21-like"/>
</dbReference>
<keyword evidence="3 5" id="KW-0689">Ribosomal protein</keyword>
<dbReference type="InterPro" id="IPR001787">
    <property type="entry name" value="Ribosomal_bL21"/>
</dbReference>
<dbReference type="GO" id="GO:0019843">
    <property type="term" value="F:rRNA binding"/>
    <property type="evidence" value="ECO:0007669"/>
    <property type="project" value="UniProtKB-UniRule"/>
</dbReference>
<keyword evidence="2 5" id="KW-0694">RNA-binding</keyword>
<evidence type="ECO:0000313" key="7">
    <source>
        <dbReference type="EMBL" id="KKQ50772.1"/>
    </source>
</evidence>
<dbReference type="InterPro" id="IPR036164">
    <property type="entry name" value="bL21-like_sf"/>
</dbReference>
<dbReference type="NCBIfam" id="TIGR00061">
    <property type="entry name" value="L21"/>
    <property type="match status" value="1"/>
</dbReference>
<proteinExistence type="inferred from homology"/>
<organism evidence="7 8">
    <name type="scientific">Candidatus Woesebacteria bacterium GW2011_GWD1_38_10</name>
    <dbReference type="NCBI Taxonomy" id="1618592"/>
    <lineage>
        <taxon>Bacteria</taxon>
        <taxon>Candidatus Woeseibacteriota</taxon>
    </lineage>
</organism>
<evidence type="ECO:0000256" key="1">
    <source>
        <dbReference type="ARBA" id="ARBA00022730"/>
    </source>
</evidence>
<dbReference type="PANTHER" id="PTHR21349">
    <property type="entry name" value="50S RIBOSOMAL PROTEIN L21"/>
    <property type="match status" value="1"/>
</dbReference>
<dbReference type="GO" id="GO:0005840">
    <property type="term" value="C:ribosome"/>
    <property type="evidence" value="ECO:0007669"/>
    <property type="project" value="UniProtKB-KW"/>
</dbReference>
<dbReference type="PANTHER" id="PTHR21349:SF7">
    <property type="entry name" value="LARGE RIBOSOMAL SUBUNIT PROTEIN BL21C"/>
    <property type="match status" value="1"/>
</dbReference>
<dbReference type="GO" id="GO:0006412">
    <property type="term" value="P:translation"/>
    <property type="evidence" value="ECO:0007669"/>
    <property type="project" value="UniProtKB-UniRule"/>
</dbReference>
<protein>
    <recommendedName>
        <fullName evidence="5">Large ribosomal subunit protein bL21</fullName>
    </recommendedName>
</protein>
<accession>A0A0G0I8C1</accession>
<dbReference type="GO" id="GO:0003735">
    <property type="term" value="F:structural constituent of ribosome"/>
    <property type="evidence" value="ECO:0007669"/>
    <property type="project" value="InterPro"/>
</dbReference>
<evidence type="ECO:0000313" key="8">
    <source>
        <dbReference type="Proteomes" id="UP000034366"/>
    </source>
</evidence>
<gene>
    <name evidence="5" type="primary">rplU</name>
    <name evidence="7" type="ORF">US67_C0001G0005</name>
</gene>
<keyword evidence="1 5" id="KW-0699">rRNA-binding</keyword>
<evidence type="ECO:0000256" key="3">
    <source>
        <dbReference type="ARBA" id="ARBA00022980"/>
    </source>
</evidence>
<evidence type="ECO:0000256" key="4">
    <source>
        <dbReference type="ARBA" id="ARBA00023274"/>
    </source>
</evidence>
<comment type="subunit">
    <text evidence="5">Part of the 50S ribosomal subunit. Contacts protein L20.</text>
</comment>
<dbReference type="Proteomes" id="UP000034366">
    <property type="component" value="Unassembled WGS sequence"/>
</dbReference>
<dbReference type="Pfam" id="PF00829">
    <property type="entry name" value="Ribosomal_L21p"/>
    <property type="match status" value="1"/>
</dbReference>
<evidence type="ECO:0000256" key="6">
    <source>
        <dbReference type="RuleBase" id="RU000562"/>
    </source>
</evidence>
<evidence type="ECO:0000256" key="2">
    <source>
        <dbReference type="ARBA" id="ARBA00022884"/>
    </source>
</evidence>
<reference evidence="7 8" key="1">
    <citation type="journal article" date="2015" name="Nature">
        <title>rRNA introns, odd ribosomes, and small enigmatic genomes across a large radiation of phyla.</title>
        <authorList>
            <person name="Brown C.T."/>
            <person name="Hug L.A."/>
            <person name="Thomas B.C."/>
            <person name="Sharon I."/>
            <person name="Castelle C.J."/>
            <person name="Singh A."/>
            <person name="Wilkins M.J."/>
            <person name="Williams K.H."/>
            <person name="Banfield J.F."/>
        </authorList>
    </citation>
    <scope>NUCLEOTIDE SEQUENCE [LARGE SCALE GENOMIC DNA]</scope>
</reference>
<dbReference type="GO" id="GO:0005737">
    <property type="term" value="C:cytoplasm"/>
    <property type="evidence" value="ECO:0007669"/>
    <property type="project" value="UniProtKB-ARBA"/>
</dbReference>